<reference evidence="3 4" key="1">
    <citation type="submission" date="2018-05" db="EMBL/GenBank/DDBJ databases">
        <title>Nocardioides silvaticus genome.</title>
        <authorList>
            <person name="Li C."/>
            <person name="Wang G."/>
        </authorList>
    </citation>
    <scope>NUCLEOTIDE SEQUENCE [LARGE SCALE GENOMIC DNA]</scope>
    <source>
        <strain evidence="3 4">CCTCC AB 2018079</strain>
    </source>
</reference>
<feature type="chain" id="PRO_5016380875" evidence="2">
    <location>
        <begin position="30"/>
        <end position="119"/>
    </location>
</feature>
<evidence type="ECO:0000313" key="4">
    <source>
        <dbReference type="Proteomes" id="UP000245507"/>
    </source>
</evidence>
<dbReference type="OrthoDB" id="3790063at2"/>
<evidence type="ECO:0000313" key="3">
    <source>
        <dbReference type="EMBL" id="PWN04586.1"/>
    </source>
</evidence>
<protein>
    <submittedName>
        <fullName evidence="3">Uncharacterized protein</fullName>
    </submittedName>
</protein>
<comment type="caution">
    <text evidence="3">The sequence shown here is derived from an EMBL/GenBank/DDBJ whole genome shotgun (WGS) entry which is preliminary data.</text>
</comment>
<gene>
    <name evidence="3" type="ORF">DJ010_02865</name>
</gene>
<keyword evidence="4" id="KW-1185">Reference proteome</keyword>
<keyword evidence="2" id="KW-0732">Signal</keyword>
<keyword evidence="1" id="KW-0175">Coiled coil</keyword>
<feature type="signal peptide" evidence="2">
    <location>
        <begin position="1"/>
        <end position="29"/>
    </location>
</feature>
<dbReference type="AlphaFoldDB" id="A0A316TXX0"/>
<feature type="coiled-coil region" evidence="1">
    <location>
        <begin position="41"/>
        <end position="112"/>
    </location>
</feature>
<name>A0A316TXX0_9ACTN</name>
<accession>A0A316TXX0</accession>
<sequence>MKKAFRIAAGFAPALALGVVLSQPTVASAEDEPCAAQQVRVDRAEDALARVTAVFERQKDKVDNAKAALERAETKVKQAKAKAALQKARERKADAAKEKKAQQMRLAKATERLEACLAG</sequence>
<organism evidence="3 4">
    <name type="scientific">Nocardioides silvaticus</name>
    <dbReference type="NCBI Taxonomy" id="2201891"/>
    <lineage>
        <taxon>Bacteria</taxon>
        <taxon>Bacillati</taxon>
        <taxon>Actinomycetota</taxon>
        <taxon>Actinomycetes</taxon>
        <taxon>Propionibacteriales</taxon>
        <taxon>Nocardioidaceae</taxon>
        <taxon>Nocardioides</taxon>
    </lineage>
</organism>
<dbReference type="RefSeq" id="WP_109692090.1">
    <property type="nucleotide sequence ID" value="NZ_QGDD01000001.1"/>
</dbReference>
<dbReference type="EMBL" id="QGDD01000001">
    <property type="protein sequence ID" value="PWN04586.1"/>
    <property type="molecule type" value="Genomic_DNA"/>
</dbReference>
<evidence type="ECO:0000256" key="1">
    <source>
        <dbReference type="SAM" id="Coils"/>
    </source>
</evidence>
<dbReference type="Proteomes" id="UP000245507">
    <property type="component" value="Unassembled WGS sequence"/>
</dbReference>
<proteinExistence type="predicted"/>
<evidence type="ECO:0000256" key="2">
    <source>
        <dbReference type="SAM" id="SignalP"/>
    </source>
</evidence>